<feature type="compositionally biased region" description="Low complexity" evidence="1">
    <location>
        <begin position="217"/>
        <end position="233"/>
    </location>
</feature>
<feature type="region of interest" description="Disordered" evidence="1">
    <location>
        <begin position="174"/>
        <end position="233"/>
    </location>
</feature>
<proteinExistence type="predicted"/>
<dbReference type="AlphaFoldDB" id="A0AAD7FQC3"/>
<name>A0AAD7FQC3_9AGAR</name>
<gene>
    <name evidence="2" type="ORF">FB45DRAFT_912354</name>
</gene>
<evidence type="ECO:0000256" key="1">
    <source>
        <dbReference type="SAM" id="MobiDB-lite"/>
    </source>
</evidence>
<organism evidence="2 3">
    <name type="scientific">Roridomyces roridus</name>
    <dbReference type="NCBI Taxonomy" id="1738132"/>
    <lineage>
        <taxon>Eukaryota</taxon>
        <taxon>Fungi</taxon>
        <taxon>Dikarya</taxon>
        <taxon>Basidiomycota</taxon>
        <taxon>Agaricomycotina</taxon>
        <taxon>Agaricomycetes</taxon>
        <taxon>Agaricomycetidae</taxon>
        <taxon>Agaricales</taxon>
        <taxon>Marasmiineae</taxon>
        <taxon>Mycenaceae</taxon>
        <taxon>Roridomyces</taxon>
    </lineage>
</organism>
<dbReference type="EMBL" id="JARKIF010000008">
    <property type="protein sequence ID" value="KAJ7632405.1"/>
    <property type="molecule type" value="Genomic_DNA"/>
</dbReference>
<dbReference type="Proteomes" id="UP001221142">
    <property type="component" value="Unassembled WGS sequence"/>
</dbReference>
<accession>A0AAD7FQC3</accession>
<comment type="caution">
    <text evidence="2">The sequence shown here is derived from an EMBL/GenBank/DDBJ whole genome shotgun (WGS) entry which is preliminary data.</text>
</comment>
<feature type="compositionally biased region" description="Acidic residues" evidence="1">
    <location>
        <begin position="198"/>
        <end position="209"/>
    </location>
</feature>
<protein>
    <submittedName>
        <fullName evidence="2">Uncharacterized protein</fullName>
    </submittedName>
</protein>
<sequence length="318" mass="35217">MPLSTPLPACMPPSAPSFTPSFRIIVIPPAEDLQPDYLVFEDDPREPELDSRPDCASLDDALAHLPSGESAPVFDRSAMPTVVMPRRGERDIGDDSEIVEVVKLGRRKPQEEEEEPKTRSLSWASRAFRSIKNIGRKPYAQEVFAASQTTFTAIPRPVTPPPLARRRSATLSELFRTPTQEVPSTSSTLSTLQFLAGESEDDGDDDEDQDERRGEPSPRASSPSPSTRTFSSSIRRRFSILNFRKARAVPRPYSPPALSRESTVPSTSSSLPQTPTDETCFHSPTIPKDADDDPDRTIGEMRLDSLHFDSLSFDADNF</sequence>
<feature type="region of interest" description="Disordered" evidence="1">
    <location>
        <begin position="245"/>
        <end position="298"/>
    </location>
</feature>
<reference evidence="2" key="1">
    <citation type="submission" date="2023-03" db="EMBL/GenBank/DDBJ databases">
        <title>Massive genome expansion in bonnet fungi (Mycena s.s.) driven by repeated elements and novel gene families across ecological guilds.</title>
        <authorList>
            <consortium name="Lawrence Berkeley National Laboratory"/>
            <person name="Harder C.B."/>
            <person name="Miyauchi S."/>
            <person name="Viragh M."/>
            <person name="Kuo A."/>
            <person name="Thoen E."/>
            <person name="Andreopoulos B."/>
            <person name="Lu D."/>
            <person name="Skrede I."/>
            <person name="Drula E."/>
            <person name="Henrissat B."/>
            <person name="Morin E."/>
            <person name="Kohler A."/>
            <person name="Barry K."/>
            <person name="LaButti K."/>
            <person name="Morin E."/>
            <person name="Salamov A."/>
            <person name="Lipzen A."/>
            <person name="Mereny Z."/>
            <person name="Hegedus B."/>
            <person name="Baldrian P."/>
            <person name="Stursova M."/>
            <person name="Weitz H."/>
            <person name="Taylor A."/>
            <person name="Grigoriev I.V."/>
            <person name="Nagy L.G."/>
            <person name="Martin F."/>
            <person name="Kauserud H."/>
        </authorList>
    </citation>
    <scope>NUCLEOTIDE SEQUENCE</scope>
    <source>
        <strain evidence="2">9284</strain>
    </source>
</reference>
<evidence type="ECO:0000313" key="3">
    <source>
        <dbReference type="Proteomes" id="UP001221142"/>
    </source>
</evidence>
<evidence type="ECO:0000313" key="2">
    <source>
        <dbReference type="EMBL" id="KAJ7632405.1"/>
    </source>
</evidence>
<feature type="compositionally biased region" description="Low complexity" evidence="1">
    <location>
        <begin position="259"/>
        <end position="276"/>
    </location>
</feature>
<keyword evidence="3" id="KW-1185">Reference proteome</keyword>